<evidence type="ECO:0000256" key="1">
    <source>
        <dbReference type="SAM" id="SignalP"/>
    </source>
</evidence>
<feature type="signal peptide" evidence="1">
    <location>
        <begin position="1"/>
        <end position="18"/>
    </location>
</feature>
<protein>
    <submittedName>
        <fullName evidence="2">Uncharacterized protein</fullName>
    </submittedName>
</protein>
<organism evidence="2 3">
    <name type="scientific">Lachnellula occidentalis</name>
    <dbReference type="NCBI Taxonomy" id="215460"/>
    <lineage>
        <taxon>Eukaryota</taxon>
        <taxon>Fungi</taxon>
        <taxon>Dikarya</taxon>
        <taxon>Ascomycota</taxon>
        <taxon>Pezizomycotina</taxon>
        <taxon>Leotiomycetes</taxon>
        <taxon>Helotiales</taxon>
        <taxon>Lachnaceae</taxon>
        <taxon>Lachnellula</taxon>
    </lineage>
</organism>
<dbReference type="OrthoDB" id="3360643at2759"/>
<dbReference type="AlphaFoldDB" id="A0A8H8RPA8"/>
<evidence type="ECO:0000313" key="2">
    <source>
        <dbReference type="EMBL" id="TVY37775.1"/>
    </source>
</evidence>
<sequence>MKLFTALSALAGVGLVHGQGNMIPRPASSNKFDSKPSIQRDEIKNLTFYTVGFHPKAPVLRFESTLVIPAVTPDASTDNDVQALWPGLQTDTLLQNVITTAGGGPHEWYLLPFYCCKPAGALTSPIRIYPGDLLTNTYIWDMPNNKWLDTWALTPAPREAEQARRPSTASGVVPKPYDNPILAIELQGLGTWDFGRVQWRNILMEANTTDTDWCTKVTTDNPMKLILTPPVVRTHGSVTTCYISQITFDSPTDKKSSRRSVGI</sequence>
<keyword evidence="1" id="KW-0732">Signal</keyword>
<reference evidence="2 3" key="1">
    <citation type="submission" date="2018-05" db="EMBL/GenBank/DDBJ databases">
        <title>Genome sequencing and assembly of the regulated plant pathogen Lachnellula willkommii and related sister species for the development of diagnostic species identification markers.</title>
        <authorList>
            <person name="Giroux E."/>
            <person name="Bilodeau G."/>
        </authorList>
    </citation>
    <scope>NUCLEOTIDE SEQUENCE [LARGE SCALE GENOMIC DNA]</scope>
    <source>
        <strain evidence="2 3">CBS 160.35</strain>
    </source>
</reference>
<keyword evidence="3" id="KW-1185">Reference proteome</keyword>
<feature type="chain" id="PRO_5034674974" evidence="1">
    <location>
        <begin position="19"/>
        <end position="263"/>
    </location>
</feature>
<gene>
    <name evidence="2" type="ORF">LOCC1_G006242</name>
</gene>
<accession>A0A8H8RPA8</accession>
<dbReference type="Proteomes" id="UP000443090">
    <property type="component" value="Unassembled WGS sequence"/>
</dbReference>
<name>A0A8H8RPA8_9HELO</name>
<evidence type="ECO:0000313" key="3">
    <source>
        <dbReference type="Proteomes" id="UP000443090"/>
    </source>
</evidence>
<comment type="caution">
    <text evidence="2">The sequence shown here is derived from an EMBL/GenBank/DDBJ whole genome shotgun (WGS) entry which is preliminary data.</text>
</comment>
<proteinExistence type="predicted"/>
<dbReference type="EMBL" id="QGMI01000675">
    <property type="protein sequence ID" value="TVY37775.1"/>
    <property type="molecule type" value="Genomic_DNA"/>
</dbReference>